<organism evidence="1 2">
    <name type="scientific">Vibrio owensii</name>
    <dbReference type="NCBI Taxonomy" id="696485"/>
    <lineage>
        <taxon>Bacteria</taxon>
        <taxon>Pseudomonadati</taxon>
        <taxon>Pseudomonadota</taxon>
        <taxon>Gammaproteobacteria</taxon>
        <taxon>Vibrionales</taxon>
        <taxon>Vibrionaceae</taxon>
        <taxon>Vibrio</taxon>
    </lineage>
</organism>
<name>A0AAU9PZI5_9VIBR</name>
<protein>
    <submittedName>
        <fullName evidence="1">Uncharacterized protein</fullName>
    </submittedName>
</protein>
<comment type="caution">
    <text evidence="1">The sequence shown here is derived from an EMBL/GenBank/DDBJ whole genome shotgun (WGS) entry which is preliminary data.</text>
</comment>
<sequence length="106" mass="11833">MNDVLDLMGLTSDDFTWYEAGSVEGFELRSLPQIFGELLVEELPLTVATVNMSEIQEYDEMKVAFIFEGLFLPVLESGDFYVKPDGSYATLKRNDGIALLGILNES</sequence>
<dbReference type="RefSeq" id="WP_409929968.1">
    <property type="nucleotide sequence ID" value="NZ_CAKMTQ010000001.1"/>
</dbReference>
<dbReference type="Proteomes" id="UP001295420">
    <property type="component" value="Unassembled WGS sequence"/>
</dbReference>
<evidence type="ECO:0000313" key="2">
    <source>
        <dbReference type="Proteomes" id="UP001295420"/>
    </source>
</evidence>
<evidence type="ECO:0000313" key="1">
    <source>
        <dbReference type="EMBL" id="CAH1521266.1"/>
    </source>
</evidence>
<accession>A0AAU9PZI5</accession>
<dbReference type="EMBL" id="CAKMTQ010000001">
    <property type="protein sequence ID" value="CAH1521266.1"/>
    <property type="molecule type" value="Genomic_DNA"/>
</dbReference>
<dbReference type="AlphaFoldDB" id="A0AAU9PZI5"/>
<gene>
    <name evidence="1" type="ORF">THF1D04_10734</name>
</gene>
<reference evidence="1" key="1">
    <citation type="submission" date="2022-01" db="EMBL/GenBank/DDBJ databases">
        <authorList>
            <person name="Lagorce A."/>
        </authorList>
    </citation>
    <scope>NUCLEOTIDE SEQUENCE</scope>
    <source>
        <strain evidence="1">Th15_F1_D04</strain>
    </source>
</reference>
<proteinExistence type="predicted"/>